<dbReference type="AlphaFoldDB" id="K8PLT5"/>
<comment type="caution">
    <text evidence="1">The sequence shown here is derived from an EMBL/GenBank/DDBJ whole genome shotgun (WGS) entry which is preliminary data.</text>
</comment>
<dbReference type="EMBL" id="AGWY01000001">
    <property type="protein sequence ID" value="EKS42551.1"/>
    <property type="molecule type" value="Genomic_DNA"/>
</dbReference>
<dbReference type="HOGENOM" id="CLU_1275471_0_0_5"/>
<protein>
    <submittedName>
        <fullName evidence="1">Uncharacterized protein</fullName>
    </submittedName>
</protein>
<accession>K8PLT5</accession>
<dbReference type="Proteomes" id="UP000001095">
    <property type="component" value="Unassembled WGS sequence"/>
</dbReference>
<gene>
    <name evidence="1" type="ORF">HMPREF9696_00094</name>
</gene>
<evidence type="ECO:0000313" key="2">
    <source>
        <dbReference type="Proteomes" id="UP000001095"/>
    </source>
</evidence>
<keyword evidence="2" id="KW-1185">Reference proteome</keyword>
<organism evidence="1 2">
    <name type="scientific">Afipia clevelandensis ATCC 49720</name>
    <dbReference type="NCBI Taxonomy" id="883079"/>
    <lineage>
        <taxon>Bacteria</taxon>
        <taxon>Pseudomonadati</taxon>
        <taxon>Pseudomonadota</taxon>
        <taxon>Alphaproteobacteria</taxon>
        <taxon>Hyphomicrobiales</taxon>
        <taxon>Nitrobacteraceae</taxon>
        <taxon>Afipia</taxon>
    </lineage>
</organism>
<evidence type="ECO:0000313" key="1">
    <source>
        <dbReference type="EMBL" id="EKS42551.1"/>
    </source>
</evidence>
<sequence>MAQAPGVSDFLSRRARRRACIELSLRSSPRKRYPYSLSGRFKGAAGAAFSLSPRCSVVMGLRFRGDDVGCVARVRSTNRSSWPGLSRPSTSSFRTFGKGVDHRGKPGDDDHWCCTCLCFTGFRFIFQTATCDCSRAWREVSFGRVPHMRGVARRKAQRWCFASLAKEAHRLTARHQRRFWARGALFRDRTDAFTPRSGGFRRVRACPRPAIEGRAT</sequence>
<name>K8PLT5_9BRAD</name>
<proteinExistence type="predicted"/>
<reference evidence="1 2" key="1">
    <citation type="submission" date="2012-04" db="EMBL/GenBank/DDBJ databases">
        <title>The Genome Sequence of Afipia clevelandensis ATCC 49720.</title>
        <authorList>
            <consortium name="The Broad Institute Genome Sequencing Platform"/>
            <person name="Earl A."/>
            <person name="Ward D."/>
            <person name="Feldgarden M."/>
            <person name="Gevers D."/>
            <person name="Huys G."/>
            <person name="Walker B."/>
            <person name="Young S.K."/>
            <person name="Zeng Q."/>
            <person name="Gargeya S."/>
            <person name="Fitzgerald M."/>
            <person name="Haas B."/>
            <person name="Abouelleil A."/>
            <person name="Alvarado L."/>
            <person name="Arachchi H.M."/>
            <person name="Berlin A."/>
            <person name="Chapman S.B."/>
            <person name="Goldberg J."/>
            <person name="Griggs A."/>
            <person name="Gujja S."/>
            <person name="Hansen M."/>
            <person name="Howarth C."/>
            <person name="Imamovic A."/>
            <person name="Larimer J."/>
            <person name="McCowen C."/>
            <person name="Montmayeur A."/>
            <person name="Murphy C."/>
            <person name="Neiman D."/>
            <person name="Pearson M."/>
            <person name="Priest M."/>
            <person name="Roberts A."/>
            <person name="Saif S."/>
            <person name="Shea T."/>
            <person name="Sisk P."/>
            <person name="Sykes S."/>
            <person name="Wortman J."/>
            <person name="Nusbaum C."/>
            <person name="Birren B."/>
        </authorList>
    </citation>
    <scope>NUCLEOTIDE SEQUENCE [LARGE SCALE GENOMIC DNA]</scope>
    <source>
        <strain evidence="1 2">ATCC 49720</strain>
    </source>
</reference>